<comment type="caution">
    <text evidence="1">The sequence shown here is derived from an EMBL/GenBank/DDBJ whole genome shotgun (WGS) entry which is preliminary data.</text>
</comment>
<evidence type="ECO:0000313" key="1">
    <source>
        <dbReference type="EMBL" id="GAI68349.1"/>
    </source>
</evidence>
<proteinExistence type="predicted"/>
<organism evidence="1">
    <name type="scientific">marine sediment metagenome</name>
    <dbReference type="NCBI Taxonomy" id="412755"/>
    <lineage>
        <taxon>unclassified sequences</taxon>
        <taxon>metagenomes</taxon>
        <taxon>ecological metagenomes</taxon>
    </lineage>
</organism>
<sequence>ELKELVEQYVSKHRSTEVGGVFIGDANRFDMFVPIPNVSVSPSSQYEQRREHLQVAQLIAEMISGEIVGGMHTHPSGTVVSEADLKWLESTGHKFGVVVACKDDGFEWFCLDKKGRNQPIYWTDEHSEMVALLLAKKMGLNDLGRVMITPSGELLCEGDEAKELLMLDRDVYLVKKQLEGRYSWKQPSRKELSEKCGLSAERVRRAMKKIG</sequence>
<feature type="non-terminal residue" evidence="1">
    <location>
        <position position="1"/>
    </location>
</feature>
<name>X1SKM7_9ZZZZ</name>
<reference evidence="1" key="1">
    <citation type="journal article" date="2014" name="Front. Microbiol.">
        <title>High frequency of phylogenetically diverse reductive dehalogenase-homologous genes in deep subseafloor sedimentary metagenomes.</title>
        <authorList>
            <person name="Kawai M."/>
            <person name="Futagami T."/>
            <person name="Toyoda A."/>
            <person name="Takaki Y."/>
            <person name="Nishi S."/>
            <person name="Hori S."/>
            <person name="Arai W."/>
            <person name="Tsubouchi T."/>
            <person name="Morono Y."/>
            <person name="Uchiyama I."/>
            <person name="Ito T."/>
            <person name="Fujiyama A."/>
            <person name="Inagaki F."/>
            <person name="Takami H."/>
        </authorList>
    </citation>
    <scope>NUCLEOTIDE SEQUENCE</scope>
    <source>
        <strain evidence="1">Expedition CK06-06</strain>
    </source>
</reference>
<dbReference type="Gene3D" id="3.40.140.10">
    <property type="entry name" value="Cytidine Deaminase, domain 2"/>
    <property type="match status" value="1"/>
</dbReference>
<dbReference type="AlphaFoldDB" id="X1SKM7"/>
<dbReference type="EMBL" id="BARW01003548">
    <property type="protein sequence ID" value="GAI68349.1"/>
    <property type="molecule type" value="Genomic_DNA"/>
</dbReference>
<protein>
    <submittedName>
        <fullName evidence="1">Uncharacterized protein</fullName>
    </submittedName>
</protein>
<accession>X1SKM7</accession>
<gene>
    <name evidence="1" type="ORF">S12H4_08963</name>
</gene>
<dbReference type="SUPFAM" id="SSF102712">
    <property type="entry name" value="JAB1/MPN domain"/>
    <property type="match status" value="1"/>
</dbReference>